<dbReference type="PANTHER" id="PTHR30514">
    <property type="entry name" value="GLUCOKINASE"/>
    <property type="match status" value="1"/>
</dbReference>
<dbReference type="InterPro" id="IPR000281">
    <property type="entry name" value="HTH_RpiR"/>
</dbReference>
<dbReference type="KEGG" id="kmn:HW532_11175"/>
<dbReference type="InterPro" id="IPR009057">
    <property type="entry name" value="Homeodomain-like_sf"/>
</dbReference>
<evidence type="ECO:0000256" key="3">
    <source>
        <dbReference type="ARBA" id="ARBA00023163"/>
    </source>
</evidence>
<evidence type="ECO:0000313" key="7">
    <source>
        <dbReference type="Proteomes" id="UP000593594"/>
    </source>
</evidence>
<evidence type="ECO:0000259" key="5">
    <source>
        <dbReference type="PROSITE" id="PS51464"/>
    </source>
</evidence>
<sequence length="293" mass="30697">MAQTDISSLLDRLAALYPALPPQLAQAARHILDAPEEVAMRSMRSLAGHVGVAPTTMVRLAQALGFASYKAFRRAVQEAMRQPGAGFAGRAEWLQELAGRGDAGEVMGGMAQAAIANIETSSRGLDVATLAAAADALRGAACVHVVGIGGMHGLATYFAYVARMVLGNVRLAEPAMGVMVDELATLGPEDALMIAGVDPYGAETVRSAELARARGAAVIAITDSRASPLAPLATHLLIAPTASPQFFPSQAAIVVMMETLIALLVSRGGKEVIRRIEAVDRFRAEHGVYWRSS</sequence>
<keyword evidence="1" id="KW-0805">Transcription regulation</keyword>
<reference evidence="6 7" key="1">
    <citation type="submission" date="2020-06" db="EMBL/GenBank/DDBJ databases">
        <title>Genome sequence of 2 isolates from Red Sea Mangroves.</title>
        <authorList>
            <person name="Sefrji F."/>
            <person name="Michoud G."/>
            <person name="Merlino G."/>
            <person name="Daffonchio D."/>
        </authorList>
    </citation>
    <scope>NUCLEOTIDE SEQUENCE [LARGE SCALE GENOMIC DNA]</scope>
    <source>
        <strain evidence="6 7">R1DC25</strain>
    </source>
</reference>
<evidence type="ECO:0000313" key="6">
    <source>
        <dbReference type="EMBL" id="QPC43201.1"/>
    </source>
</evidence>
<dbReference type="GO" id="GO:0097367">
    <property type="term" value="F:carbohydrate derivative binding"/>
    <property type="evidence" value="ECO:0007669"/>
    <property type="project" value="InterPro"/>
</dbReference>
<feature type="domain" description="HTH rpiR-type" evidence="4">
    <location>
        <begin position="7"/>
        <end position="83"/>
    </location>
</feature>
<keyword evidence="2" id="KW-0238">DNA-binding</keyword>
<dbReference type="Gene3D" id="3.40.50.10490">
    <property type="entry name" value="Glucose-6-phosphate isomerase like protein, domain 1"/>
    <property type="match status" value="1"/>
</dbReference>
<dbReference type="GO" id="GO:1901135">
    <property type="term" value="P:carbohydrate derivative metabolic process"/>
    <property type="evidence" value="ECO:0007669"/>
    <property type="project" value="InterPro"/>
</dbReference>
<dbReference type="InterPro" id="IPR036388">
    <property type="entry name" value="WH-like_DNA-bd_sf"/>
</dbReference>
<evidence type="ECO:0000256" key="2">
    <source>
        <dbReference type="ARBA" id="ARBA00023125"/>
    </source>
</evidence>
<dbReference type="InterPro" id="IPR001347">
    <property type="entry name" value="SIS_dom"/>
</dbReference>
<dbReference type="Gene3D" id="1.10.10.10">
    <property type="entry name" value="Winged helix-like DNA-binding domain superfamily/Winged helix DNA-binding domain"/>
    <property type="match status" value="1"/>
</dbReference>
<organism evidence="6 7">
    <name type="scientific">Kaustia mangrovi</name>
    <dbReference type="NCBI Taxonomy" id="2593653"/>
    <lineage>
        <taxon>Bacteria</taxon>
        <taxon>Pseudomonadati</taxon>
        <taxon>Pseudomonadota</taxon>
        <taxon>Alphaproteobacteria</taxon>
        <taxon>Hyphomicrobiales</taxon>
        <taxon>Parvibaculaceae</taxon>
        <taxon>Kaustia</taxon>
    </lineage>
</organism>
<dbReference type="PANTHER" id="PTHR30514:SF18">
    <property type="entry name" value="RPIR-FAMILY TRANSCRIPTIONAL REGULATOR"/>
    <property type="match status" value="1"/>
</dbReference>
<feature type="domain" description="SIS" evidence="5">
    <location>
        <begin position="133"/>
        <end position="270"/>
    </location>
</feature>
<dbReference type="InterPro" id="IPR035472">
    <property type="entry name" value="RpiR-like_SIS"/>
</dbReference>
<dbReference type="AlphaFoldDB" id="A0A7S8HC36"/>
<dbReference type="SUPFAM" id="SSF46689">
    <property type="entry name" value="Homeodomain-like"/>
    <property type="match status" value="1"/>
</dbReference>
<evidence type="ECO:0000259" key="4">
    <source>
        <dbReference type="PROSITE" id="PS51071"/>
    </source>
</evidence>
<dbReference type="GO" id="GO:0003677">
    <property type="term" value="F:DNA binding"/>
    <property type="evidence" value="ECO:0007669"/>
    <property type="project" value="UniProtKB-KW"/>
</dbReference>
<proteinExistence type="predicted"/>
<dbReference type="CDD" id="cd05013">
    <property type="entry name" value="SIS_RpiR"/>
    <property type="match status" value="1"/>
</dbReference>
<dbReference type="EMBL" id="CP058214">
    <property type="protein sequence ID" value="QPC43201.1"/>
    <property type="molecule type" value="Genomic_DNA"/>
</dbReference>
<dbReference type="InterPro" id="IPR047640">
    <property type="entry name" value="RpiR-like"/>
</dbReference>
<dbReference type="Pfam" id="PF01418">
    <property type="entry name" value="HTH_6"/>
    <property type="match status" value="1"/>
</dbReference>
<dbReference type="Pfam" id="PF01380">
    <property type="entry name" value="SIS"/>
    <property type="match status" value="1"/>
</dbReference>
<dbReference type="InterPro" id="IPR046348">
    <property type="entry name" value="SIS_dom_sf"/>
</dbReference>
<dbReference type="RefSeq" id="WP_213160562.1">
    <property type="nucleotide sequence ID" value="NZ_CP058214.1"/>
</dbReference>
<protein>
    <submittedName>
        <fullName evidence="6">MurR/RpiR family transcriptional regulator</fullName>
    </submittedName>
</protein>
<name>A0A7S8HC36_9HYPH</name>
<dbReference type="GO" id="GO:0003700">
    <property type="term" value="F:DNA-binding transcription factor activity"/>
    <property type="evidence" value="ECO:0007669"/>
    <property type="project" value="InterPro"/>
</dbReference>
<gene>
    <name evidence="6" type="ORF">HW532_11175</name>
</gene>
<keyword evidence="3" id="KW-0804">Transcription</keyword>
<accession>A0A7S8HC36</accession>
<dbReference type="Proteomes" id="UP000593594">
    <property type="component" value="Chromosome"/>
</dbReference>
<dbReference type="PROSITE" id="PS51464">
    <property type="entry name" value="SIS"/>
    <property type="match status" value="1"/>
</dbReference>
<dbReference type="SUPFAM" id="SSF53697">
    <property type="entry name" value="SIS domain"/>
    <property type="match status" value="1"/>
</dbReference>
<evidence type="ECO:0000256" key="1">
    <source>
        <dbReference type="ARBA" id="ARBA00023015"/>
    </source>
</evidence>
<keyword evidence="7" id="KW-1185">Reference proteome</keyword>
<dbReference type="PROSITE" id="PS51071">
    <property type="entry name" value="HTH_RPIR"/>
    <property type="match status" value="1"/>
</dbReference>